<protein>
    <submittedName>
        <fullName evidence="3">Uncharacterized protein</fullName>
    </submittedName>
</protein>
<keyword evidence="2" id="KW-0812">Transmembrane</keyword>
<accession>A0A6N2MKA9</accession>
<keyword evidence="2" id="KW-1133">Transmembrane helix</keyword>
<reference evidence="3" key="1">
    <citation type="submission" date="2019-03" db="EMBL/GenBank/DDBJ databases">
        <authorList>
            <person name="Mank J."/>
            <person name="Almeida P."/>
        </authorList>
    </citation>
    <scope>NUCLEOTIDE SEQUENCE</scope>
    <source>
        <strain evidence="3">78183</strain>
    </source>
</reference>
<evidence type="ECO:0000256" key="1">
    <source>
        <dbReference type="SAM" id="MobiDB-lite"/>
    </source>
</evidence>
<proteinExistence type="predicted"/>
<organism evidence="3">
    <name type="scientific">Salix viminalis</name>
    <name type="common">Common osier</name>
    <name type="synonym">Basket willow</name>
    <dbReference type="NCBI Taxonomy" id="40686"/>
    <lineage>
        <taxon>Eukaryota</taxon>
        <taxon>Viridiplantae</taxon>
        <taxon>Streptophyta</taxon>
        <taxon>Embryophyta</taxon>
        <taxon>Tracheophyta</taxon>
        <taxon>Spermatophyta</taxon>
        <taxon>Magnoliopsida</taxon>
        <taxon>eudicotyledons</taxon>
        <taxon>Gunneridae</taxon>
        <taxon>Pentapetalae</taxon>
        <taxon>rosids</taxon>
        <taxon>fabids</taxon>
        <taxon>Malpighiales</taxon>
        <taxon>Salicaceae</taxon>
        <taxon>Saliceae</taxon>
        <taxon>Salix</taxon>
    </lineage>
</organism>
<dbReference type="EMBL" id="CAADRP010001719">
    <property type="protein sequence ID" value="VFU50060.1"/>
    <property type="molecule type" value="Genomic_DNA"/>
</dbReference>
<name>A0A6N2MKA9_SALVM</name>
<dbReference type="AlphaFoldDB" id="A0A6N2MKA9"/>
<evidence type="ECO:0000256" key="2">
    <source>
        <dbReference type="SAM" id="Phobius"/>
    </source>
</evidence>
<evidence type="ECO:0000313" key="3">
    <source>
        <dbReference type="EMBL" id="VFU50060.1"/>
    </source>
</evidence>
<gene>
    <name evidence="3" type="ORF">SVIM_LOCUS332415</name>
</gene>
<keyword evidence="2" id="KW-0472">Membrane</keyword>
<feature type="transmembrane region" description="Helical" evidence="2">
    <location>
        <begin position="55"/>
        <end position="72"/>
    </location>
</feature>
<feature type="region of interest" description="Disordered" evidence="1">
    <location>
        <begin position="1"/>
        <end position="22"/>
    </location>
</feature>
<sequence length="93" mass="11017">MKRTQQSKGCSEQAPASTLSMWKPWRSRAPTATIITTRSWAWEGEYCLHFKHWELYLVMLESVLCILLVLCFQRHLLMEKKMLSVHCLWCCIL</sequence>
<feature type="compositionally biased region" description="Polar residues" evidence="1">
    <location>
        <begin position="1"/>
        <end position="20"/>
    </location>
</feature>